<dbReference type="EMBL" id="JAFIUH010000011">
    <property type="protein sequence ID" value="MBN4059656.1"/>
    <property type="molecule type" value="Genomic_DNA"/>
</dbReference>
<gene>
    <name evidence="5" type="ORF">JYT35_00900</name>
</gene>
<dbReference type="Proteomes" id="UP000724964">
    <property type="component" value="Unassembled WGS sequence"/>
</dbReference>
<dbReference type="InterPro" id="IPR003593">
    <property type="entry name" value="AAA+_ATPase"/>
</dbReference>
<dbReference type="SUPFAM" id="SSF52540">
    <property type="entry name" value="P-loop containing nucleoside triphosphate hydrolases"/>
    <property type="match status" value="1"/>
</dbReference>
<comment type="caution">
    <text evidence="5">The sequence shown here is derived from an EMBL/GenBank/DDBJ whole genome shotgun (WGS) entry which is preliminary data.</text>
</comment>
<dbReference type="GO" id="GO:0005524">
    <property type="term" value="F:ATP binding"/>
    <property type="evidence" value="ECO:0007669"/>
    <property type="project" value="UniProtKB-KW"/>
</dbReference>
<dbReference type="InterPro" id="IPR017871">
    <property type="entry name" value="ABC_transporter-like_CS"/>
</dbReference>
<dbReference type="PANTHER" id="PTHR42788">
    <property type="entry name" value="TAURINE IMPORT ATP-BINDING PROTEIN-RELATED"/>
    <property type="match status" value="1"/>
</dbReference>
<keyword evidence="6" id="KW-1185">Reference proteome</keyword>
<evidence type="ECO:0000259" key="4">
    <source>
        <dbReference type="PROSITE" id="PS50893"/>
    </source>
</evidence>
<evidence type="ECO:0000313" key="6">
    <source>
        <dbReference type="Proteomes" id="UP000724964"/>
    </source>
</evidence>
<dbReference type="PROSITE" id="PS50893">
    <property type="entry name" value="ABC_TRANSPORTER_2"/>
    <property type="match status" value="1"/>
</dbReference>
<dbReference type="Pfam" id="PF00005">
    <property type="entry name" value="ABC_tran"/>
    <property type="match status" value="1"/>
</dbReference>
<dbReference type="PROSITE" id="PS00211">
    <property type="entry name" value="ABC_TRANSPORTER_1"/>
    <property type="match status" value="1"/>
</dbReference>
<dbReference type="InterPro" id="IPR027417">
    <property type="entry name" value="P-loop_NTPase"/>
</dbReference>
<accession>A0ABS3AS22</accession>
<organism evidence="5 6">
    <name type="scientific">Acidimicrobium ferrooxidans</name>
    <dbReference type="NCBI Taxonomy" id="53635"/>
    <lineage>
        <taxon>Bacteria</taxon>
        <taxon>Bacillati</taxon>
        <taxon>Actinomycetota</taxon>
        <taxon>Acidimicrobiia</taxon>
        <taxon>Acidimicrobiales</taxon>
        <taxon>Acidimicrobiaceae</taxon>
        <taxon>Acidimicrobium</taxon>
    </lineage>
</organism>
<keyword evidence="3 5" id="KW-0067">ATP-binding</keyword>
<keyword evidence="1" id="KW-0813">Transport</keyword>
<dbReference type="SMART" id="SM00382">
    <property type="entry name" value="AAA"/>
    <property type="match status" value="1"/>
</dbReference>
<evidence type="ECO:0000256" key="2">
    <source>
        <dbReference type="ARBA" id="ARBA00022741"/>
    </source>
</evidence>
<sequence>MTQTIETKPAHDDSASICFDQVSKWFRRKGQVVHALSRVSLDIADGEFVSFIGPSGCGKSTLLRLAGGLLEPDRGTIDVKGETPNTARRLKHYSFIPQHPALLPWRTVRRNVSMLGEVNRRASTAGISAEAQLALLDQIGLGSFIDSYPKELSGGMQQRVSIARAFALDAPVMLMDEPFSALDEITRSEIRYLLLDLWSQARSTVLFVTHSIPEAVVMSDRVIVLGARPGRVTDIINVDLPRPRHEAVENSDRYHYLVNEVRVALRKGSS</sequence>
<dbReference type="InterPro" id="IPR050166">
    <property type="entry name" value="ABC_transporter_ATP-bind"/>
</dbReference>
<dbReference type="InterPro" id="IPR003439">
    <property type="entry name" value="ABC_transporter-like_ATP-bd"/>
</dbReference>
<evidence type="ECO:0000256" key="1">
    <source>
        <dbReference type="ARBA" id="ARBA00022448"/>
    </source>
</evidence>
<reference evidence="5" key="1">
    <citation type="submission" date="2021-02" db="EMBL/GenBank/DDBJ databases">
        <title>Activity-based single-cell genomes from oceanic crustal fluid captures similar information to metagenomic and metatranscriptomic surveys with orders of magnitude less sampling.</title>
        <authorList>
            <person name="D'Angelo T.S."/>
            <person name="Orcutt B.N."/>
        </authorList>
    </citation>
    <scope>NUCLEOTIDE SEQUENCE [LARGE SCALE GENOMIC DNA]</scope>
    <source>
        <strain evidence="5">AH-315-J10</strain>
    </source>
</reference>
<dbReference type="CDD" id="cd03293">
    <property type="entry name" value="ABC_NrtD_SsuB_transporters"/>
    <property type="match status" value="1"/>
</dbReference>
<proteinExistence type="predicted"/>
<name>A0ABS3AS22_9ACTN</name>
<protein>
    <submittedName>
        <fullName evidence="5">ABC transporter ATP-binding protein</fullName>
    </submittedName>
</protein>
<evidence type="ECO:0000256" key="3">
    <source>
        <dbReference type="ARBA" id="ARBA00022840"/>
    </source>
</evidence>
<evidence type="ECO:0000313" key="5">
    <source>
        <dbReference type="EMBL" id="MBN4059656.1"/>
    </source>
</evidence>
<feature type="domain" description="ABC transporter" evidence="4">
    <location>
        <begin position="17"/>
        <end position="252"/>
    </location>
</feature>
<dbReference type="PANTHER" id="PTHR42788:SF20">
    <property type="entry name" value="ABC TRANSPORTER ATP-BINDING PROTEIN"/>
    <property type="match status" value="1"/>
</dbReference>
<dbReference type="Gene3D" id="3.40.50.300">
    <property type="entry name" value="P-loop containing nucleotide triphosphate hydrolases"/>
    <property type="match status" value="1"/>
</dbReference>
<keyword evidence="2" id="KW-0547">Nucleotide-binding</keyword>